<dbReference type="EMBL" id="JAVDTL010000001">
    <property type="protein sequence ID" value="MDR6765501.1"/>
    <property type="molecule type" value="Genomic_DNA"/>
</dbReference>
<dbReference type="Proteomes" id="UP001253458">
    <property type="component" value="Unassembled WGS sequence"/>
</dbReference>
<dbReference type="SUPFAM" id="SSF159501">
    <property type="entry name" value="EreA/ChaN-like"/>
    <property type="match status" value="1"/>
</dbReference>
<dbReference type="Proteomes" id="UP001249076">
    <property type="component" value="Unassembled WGS sequence"/>
</dbReference>
<name>A0AAJ2BPF9_ACIDE</name>
<dbReference type="RefSeq" id="WP_209816446.1">
    <property type="nucleotide sequence ID" value="NZ_JAVDTL010000001.1"/>
</dbReference>
<comment type="caution">
    <text evidence="2">The sequence shown here is derived from an EMBL/GenBank/DDBJ whole genome shotgun (WGS) entry which is preliminary data.</text>
</comment>
<reference evidence="2 4" key="1">
    <citation type="submission" date="2023-07" db="EMBL/GenBank/DDBJ databases">
        <title>Sorghum-associated microbial communities from plants grown in Nebraska, USA.</title>
        <authorList>
            <person name="Schachtman D."/>
        </authorList>
    </citation>
    <scope>NUCLEOTIDE SEQUENCE</scope>
    <source>
        <strain evidence="3 4">BE105</strain>
        <strain evidence="2">BE69</strain>
    </source>
</reference>
<evidence type="ECO:0000259" key="1">
    <source>
        <dbReference type="Pfam" id="PF04187"/>
    </source>
</evidence>
<dbReference type="AlphaFoldDB" id="A0AAJ2BPF9"/>
<protein>
    <submittedName>
        <fullName evidence="2">Iron-regulated protein</fullName>
    </submittedName>
</protein>
<evidence type="ECO:0000313" key="5">
    <source>
        <dbReference type="Proteomes" id="UP001253458"/>
    </source>
</evidence>
<accession>A0AAJ2BPF9</accession>
<gene>
    <name evidence="2" type="ORF">J2W88_000759</name>
    <name evidence="3" type="ORF">J2W93_000760</name>
</gene>
<sequence>MHTPSRLIRHSTLHTTRAISWRPASAVLAVACLATLAGCAGPALKPMPSPSTQAAAVVPAAAWPERLQQWLPADVLLLGEQHDAPDHQRLQREAVAWLASRGQLAALVMEMAERGRSTQGLPRDASEAQVRAALQWDDAAWPWKAYGPVVMAAVGTGVPVLGGNLPRTRMRAAMADASLDQHLPAPALAEQQQAMRDGHCGLLPESQIAPMARIQIARDASMAQTAQEALRSGQTVLLVAGGGHVLRHLGVPTHWPASLVSKVVVAQVGHAPAAIKSGAQADAVVQTPALPPRDVCAELREQWRPAPPGQKI</sequence>
<organism evidence="2 5">
    <name type="scientific">Acidovorax delafieldii</name>
    <name type="common">Pseudomonas delafieldii</name>
    <dbReference type="NCBI Taxonomy" id="47920"/>
    <lineage>
        <taxon>Bacteria</taxon>
        <taxon>Pseudomonadati</taxon>
        <taxon>Pseudomonadota</taxon>
        <taxon>Betaproteobacteria</taxon>
        <taxon>Burkholderiales</taxon>
        <taxon>Comamonadaceae</taxon>
        <taxon>Acidovorax</taxon>
    </lineage>
</organism>
<evidence type="ECO:0000313" key="4">
    <source>
        <dbReference type="Proteomes" id="UP001249076"/>
    </source>
</evidence>
<evidence type="ECO:0000313" key="2">
    <source>
        <dbReference type="EMBL" id="MDR6765501.1"/>
    </source>
</evidence>
<proteinExistence type="predicted"/>
<evidence type="ECO:0000313" key="3">
    <source>
        <dbReference type="EMBL" id="MDR6835939.1"/>
    </source>
</evidence>
<dbReference type="InterPro" id="IPR007314">
    <property type="entry name" value="Cofac_haem-bd_dom"/>
</dbReference>
<dbReference type="Gene3D" id="3.40.50.11550">
    <property type="match status" value="1"/>
</dbReference>
<dbReference type="EMBL" id="JAVDTS010000001">
    <property type="protein sequence ID" value="MDR6835939.1"/>
    <property type="molecule type" value="Genomic_DNA"/>
</dbReference>
<dbReference type="CDD" id="cd14727">
    <property type="entry name" value="ChanN-like"/>
    <property type="match status" value="1"/>
</dbReference>
<dbReference type="Gene3D" id="1.10.8.760">
    <property type="entry name" value="Haem-binding uptake, Tiki superfamily, ChaN, domain 2"/>
    <property type="match status" value="1"/>
</dbReference>
<feature type="domain" description="Haem-binding uptake Tiki superfamily ChaN" evidence="1">
    <location>
        <begin position="68"/>
        <end position="254"/>
    </location>
</feature>
<dbReference type="Pfam" id="PF04187">
    <property type="entry name" value="Cofac_haem_bdg"/>
    <property type="match status" value="1"/>
</dbReference>
<keyword evidence="4" id="KW-1185">Reference proteome</keyword>